<keyword evidence="5 10" id="KW-0812">Transmembrane</keyword>
<name>A0A016TUH4_9BILA</name>
<evidence type="ECO:0000256" key="6">
    <source>
        <dbReference type="ARBA" id="ARBA00022968"/>
    </source>
</evidence>
<comment type="similarity">
    <text evidence="2 10">Belongs to the glycosyltransferase 31 family.</text>
</comment>
<dbReference type="OrthoDB" id="6381420at2759"/>
<evidence type="ECO:0000256" key="10">
    <source>
        <dbReference type="RuleBase" id="RU363063"/>
    </source>
</evidence>
<dbReference type="InterPro" id="IPR002659">
    <property type="entry name" value="Glyco_trans_31"/>
</dbReference>
<protein>
    <recommendedName>
        <fullName evidence="10">Hexosyltransferase</fullName>
        <ecNumber evidence="10">2.4.1.-</ecNumber>
    </recommendedName>
</protein>
<keyword evidence="3 10" id="KW-0328">Glycosyltransferase</keyword>
<evidence type="ECO:0000313" key="12">
    <source>
        <dbReference type="Proteomes" id="UP000024635"/>
    </source>
</evidence>
<evidence type="ECO:0000256" key="9">
    <source>
        <dbReference type="ARBA" id="ARBA00023136"/>
    </source>
</evidence>
<feature type="transmembrane region" description="Helical" evidence="10">
    <location>
        <begin position="5"/>
        <end position="23"/>
    </location>
</feature>
<keyword evidence="9 10" id="KW-0472">Membrane</keyword>
<sequence length="341" mass="39692">MCVRFLCRVGVIAVVLFCTWYSLTYNVLPEQRQCDNLPTKLYVHPIHSSASAPLVRRDPRPAYAPRIRLLPHTVCESNATVIFVIHSDLRNTAQRQFQRKQLDDAWLDTLHAKRMFVVGSAVRDTHDKFEKEADKYNDILQVDTIEHYHNITYKAQAWIHMLTACPHPPKFIIKLDDDVMVDRLGVEYLINRYSTSRRVLGCRVLTHGSVVRNPESKWYLSQEQYNGTDLGTYCQGMAYIFSADQLRHMRDNISRVQFLWMDDWYVTRALLSGSNTTLLDLGDHYCSTNSEEELDAAIERKKTRKNPQRTIFAHFRPADKFPLKRSIQIWKEIAALNNKCA</sequence>
<dbReference type="Gene3D" id="3.90.550.50">
    <property type="match status" value="1"/>
</dbReference>
<keyword evidence="4" id="KW-0808">Transferase</keyword>
<evidence type="ECO:0000256" key="8">
    <source>
        <dbReference type="ARBA" id="ARBA00023034"/>
    </source>
</evidence>
<dbReference type="GO" id="GO:0006493">
    <property type="term" value="P:protein O-linked glycosylation"/>
    <property type="evidence" value="ECO:0007669"/>
    <property type="project" value="TreeGrafter"/>
</dbReference>
<keyword evidence="7 10" id="KW-1133">Transmembrane helix</keyword>
<comment type="caution">
    <text evidence="11">The sequence shown here is derived from an EMBL/GenBank/DDBJ whole genome shotgun (WGS) entry which is preliminary data.</text>
</comment>
<evidence type="ECO:0000256" key="5">
    <source>
        <dbReference type="ARBA" id="ARBA00022692"/>
    </source>
</evidence>
<evidence type="ECO:0000256" key="7">
    <source>
        <dbReference type="ARBA" id="ARBA00022989"/>
    </source>
</evidence>
<proteinExistence type="inferred from homology"/>
<keyword evidence="6 10" id="KW-0735">Signal-anchor</keyword>
<dbReference type="Pfam" id="PF01762">
    <property type="entry name" value="Galactosyl_T"/>
    <property type="match status" value="1"/>
</dbReference>
<evidence type="ECO:0000256" key="3">
    <source>
        <dbReference type="ARBA" id="ARBA00022676"/>
    </source>
</evidence>
<accession>A0A016TUH4</accession>
<dbReference type="STRING" id="53326.A0A016TUH4"/>
<keyword evidence="12" id="KW-1185">Reference proteome</keyword>
<dbReference type="GO" id="GO:0000139">
    <property type="term" value="C:Golgi membrane"/>
    <property type="evidence" value="ECO:0007669"/>
    <property type="project" value="UniProtKB-SubCell"/>
</dbReference>
<evidence type="ECO:0000313" key="11">
    <source>
        <dbReference type="EMBL" id="EYC06669.1"/>
    </source>
</evidence>
<reference evidence="12" key="1">
    <citation type="journal article" date="2015" name="Nat. Genet.">
        <title>The genome and transcriptome of the zoonotic hookworm Ancylostoma ceylanicum identify infection-specific gene families.</title>
        <authorList>
            <person name="Schwarz E.M."/>
            <person name="Hu Y."/>
            <person name="Antoshechkin I."/>
            <person name="Miller M.M."/>
            <person name="Sternberg P.W."/>
            <person name="Aroian R.V."/>
        </authorList>
    </citation>
    <scope>NUCLEOTIDE SEQUENCE</scope>
    <source>
        <strain evidence="12">HY135</strain>
    </source>
</reference>
<dbReference type="PANTHER" id="PTHR11214:SF364">
    <property type="entry name" value="HEXOSYLTRANSFERASE"/>
    <property type="match status" value="1"/>
</dbReference>
<keyword evidence="8 10" id="KW-0333">Golgi apparatus</keyword>
<dbReference type="EMBL" id="JARK01001410">
    <property type="protein sequence ID" value="EYC06669.1"/>
    <property type="molecule type" value="Genomic_DNA"/>
</dbReference>
<evidence type="ECO:0000256" key="1">
    <source>
        <dbReference type="ARBA" id="ARBA00004323"/>
    </source>
</evidence>
<dbReference type="PANTHER" id="PTHR11214">
    <property type="entry name" value="BETA-1,3-N-ACETYLGLUCOSAMINYLTRANSFERASE"/>
    <property type="match status" value="1"/>
</dbReference>
<dbReference type="AlphaFoldDB" id="A0A016TUH4"/>
<organism evidence="11 12">
    <name type="scientific">Ancylostoma ceylanicum</name>
    <dbReference type="NCBI Taxonomy" id="53326"/>
    <lineage>
        <taxon>Eukaryota</taxon>
        <taxon>Metazoa</taxon>
        <taxon>Ecdysozoa</taxon>
        <taxon>Nematoda</taxon>
        <taxon>Chromadorea</taxon>
        <taxon>Rhabditida</taxon>
        <taxon>Rhabditina</taxon>
        <taxon>Rhabditomorpha</taxon>
        <taxon>Strongyloidea</taxon>
        <taxon>Ancylostomatidae</taxon>
        <taxon>Ancylostomatinae</taxon>
        <taxon>Ancylostoma</taxon>
    </lineage>
</organism>
<dbReference type="GO" id="GO:0016758">
    <property type="term" value="F:hexosyltransferase activity"/>
    <property type="evidence" value="ECO:0007669"/>
    <property type="project" value="InterPro"/>
</dbReference>
<gene>
    <name evidence="11" type="primary">Acey_s0074.g827</name>
    <name evidence="11" type="synonym">Acey-F48F7.3</name>
    <name evidence="11" type="ORF">Y032_0074g827</name>
</gene>
<dbReference type="Proteomes" id="UP000024635">
    <property type="component" value="Unassembled WGS sequence"/>
</dbReference>
<dbReference type="EC" id="2.4.1.-" evidence="10"/>
<evidence type="ECO:0000256" key="4">
    <source>
        <dbReference type="ARBA" id="ARBA00022679"/>
    </source>
</evidence>
<comment type="subcellular location">
    <subcellularLocation>
        <location evidence="1 10">Golgi apparatus membrane</location>
        <topology evidence="1 10">Single-pass type II membrane protein</topology>
    </subcellularLocation>
</comment>
<evidence type="ECO:0000256" key="2">
    <source>
        <dbReference type="ARBA" id="ARBA00008661"/>
    </source>
</evidence>